<comment type="caution">
    <text evidence="1">The sequence shown here is derived from an EMBL/GenBank/DDBJ whole genome shotgun (WGS) entry which is preliminary data.</text>
</comment>
<dbReference type="Proteomes" id="UP000805193">
    <property type="component" value="Unassembled WGS sequence"/>
</dbReference>
<reference evidence="1 2" key="1">
    <citation type="journal article" date="2020" name="Cell">
        <title>Large-Scale Comparative Analyses of Tick Genomes Elucidate Their Genetic Diversity and Vector Capacities.</title>
        <authorList>
            <consortium name="Tick Genome and Microbiome Consortium (TIGMIC)"/>
            <person name="Jia N."/>
            <person name="Wang J."/>
            <person name="Shi W."/>
            <person name="Du L."/>
            <person name="Sun Y."/>
            <person name="Zhan W."/>
            <person name="Jiang J.F."/>
            <person name="Wang Q."/>
            <person name="Zhang B."/>
            <person name="Ji P."/>
            <person name="Bell-Sakyi L."/>
            <person name="Cui X.M."/>
            <person name="Yuan T.T."/>
            <person name="Jiang B.G."/>
            <person name="Yang W.F."/>
            <person name="Lam T.T."/>
            <person name="Chang Q.C."/>
            <person name="Ding S.J."/>
            <person name="Wang X.J."/>
            <person name="Zhu J.G."/>
            <person name="Ruan X.D."/>
            <person name="Zhao L."/>
            <person name="Wei J.T."/>
            <person name="Ye R.Z."/>
            <person name="Que T.C."/>
            <person name="Du C.H."/>
            <person name="Zhou Y.H."/>
            <person name="Cheng J.X."/>
            <person name="Dai P.F."/>
            <person name="Guo W.B."/>
            <person name="Han X.H."/>
            <person name="Huang E.J."/>
            <person name="Li L.F."/>
            <person name="Wei W."/>
            <person name="Gao Y.C."/>
            <person name="Liu J.Z."/>
            <person name="Shao H.Z."/>
            <person name="Wang X."/>
            <person name="Wang C.C."/>
            <person name="Yang T.C."/>
            <person name="Huo Q.B."/>
            <person name="Li W."/>
            <person name="Chen H.Y."/>
            <person name="Chen S.E."/>
            <person name="Zhou L.G."/>
            <person name="Ni X.B."/>
            <person name="Tian J.H."/>
            <person name="Sheng Y."/>
            <person name="Liu T."/>
            <person name="Pan Y.S."/>
            <person name="Xia L.Y."/>
            <person name="Li J."/>
            <person name="Zhao F."/>
            <person name="Cao W.C."/>
        </authorList>
    </citation>
    <scope>NUCLEOTIDE SEQUENCE [LARGE SCALE GENOMIC DNA]</scope>
    <source>
        <strain evidence="1">Iper-2018</strain>
    </source>
</reference>
<proteinExistence type="predicted"/>
<name>A0AC60NVY0_IXOPE</name>
<keyword evidence="2" id="KW-1185">Reference proteome</keyword>
<sequence length="279" mass="30808">MAAASEAAQAFSSQPLEETPVSKGGGSKARVAFNELLIAEVFKRRQIWDSSSPDYRNSLVRSEHWKAIATVLGSKVRDVESRWRNLKDTYAKKVRDISKLERSGAAAPQKEVRWMYFEQMKFLKDAVQMRPTSSSISLDGLCQEDCTQDSATEGDTPLVLQWNIIDETGSPSTPSDVVLSTTSATLSDPSHVVEEVPLEVLYVPSQASTASHPTPSQRLPRQPVQQGARPPKKKSRMDQQWTQVVRDIDQELENKPDDLSVTVVSSSMGAGPVHSKSKP</sequence>
<dbReference type="EMBL" id="JABSTQ010011443">
    <property type="protein sequence ID" value="KAG0411311.1"/>
    <property type="molecule type" value="Genomic_DNA"/>
</dbReference>
<gene>
    <name evidence="1" type="ORF">HPB47_011566</name>
</gene>
<organism evidence="1 2">
    <name type="scientific">Ixodes persulcatus</name>
    <name type="common">Taiga tick</name>
    <dbReference type="NCBI Taxonomy" id="34615"/>
    <lineage>
        <taxon>Eukaryota</taxon>
        <taxon>Metazoa</taxon>
        <taxon>Ecdysozoa</taxon>
        <taxon>Arthropoda</taxon>
        <taxon>Chelicerata</taxon>
        <taxon>Arachnida</taxon>
        <taxon>Acari</taxon>
        <taxon>Parasitiformes</taxon>
        <taxon>Ixodida</taxon>
        <taxon>Ixodoidea</taxon>
        <taxon>Ixodidae</taxon>
        <taxon>Ixodinae</taxon>
        <taxon>Ixodes</taxon>
    </lineage>
</organism>
<evidence type="ECO:0000313" key="2">
    <source>
        <dbReference type="Proteomes" id="UP000805193"/>
    </source>
</evidence>
<evidence type="ECO:0000313" key="1">
    <source>
        <dbReference type="EMBL" id="KAG0411311.1"/>
    </source>
</evidence>
<protein>
    <submittedName>
        <fullName evidence="1">Uncharacterized protein</fullName>
    </submittedName>
</protein>
<accession>A0AC60NVY0</accession>